<keyword evidence="3" id="KW-1185">Reference proteome</keyword>
<dbReference type="InterPro" id="IPR003737">
    <property type="entry name" value="GlcNAc_PI_deacetylase-related"/>
</dbReference>
<evidence type="ECO:0000313" key="3">
    <source>
        <dbReference type="Proteomes" id="UP001612741"/>
    </source>
</evidence>
<name>A0ABW7YP32_9ACTN</name>
<dbReference type="EMBL" id="JBITGY010000002">
    <property type="protein sequence ID" value="MFI6497679.1"/>
    <property type="molecule type" value="Genomic_DNA"/>
</dbReference>
<proteinExistence type="predicted"/>
<comment type="caution">
    <text evidence="2">The sequence shown here is derived from an EMBL/GenBank/DDBJ whole genome shotgun (WGS) entry which is preliminary data.</text>
</comment>
<dbReference type="Pfam" id="PF02585">
    <property type="entry name" value="PIG-L"/>
    <property type="match status" value="1"/>
</dbReference>
<dbReference type="PANTHER" id="PTHR12993:SF11">
    <property type="entry name" value="N-ACETYLGLUCOSAMINYL-PHOSPHATIDYLINOSITOL DE-N-ACETYLASE"/>
    <property type="match status" value="1"/>
</dbReference>
<keyword evidence="1" id="KW-0862">Zinc</keyword>
<protein>
    <submittedName>
        <fullName evidence="2">PIG-L family deacetylase</fullName>
    </submittedName>
</protein>
<dbReference type="InterPro" id="IPR024078">
    <property type="entry name" value="LmbE-like_dom_sf"/>
</dbReference>
<evidence type="ECO:0000256" key="1">
    <source>
        <dbReference type="ARBA" id="ARBA00022833"/>
    </source>
</evidence>
<dbReference type="PANTHER" id="PTHR12993">
    <property type="entry name" value="N-ACETYLGLUCOSAMINYL-PHOSPHATIDYLINOSITOL DE-N-ACETYLASE-RELATED"/>
    <property type="match status" value="1"/>
</dbReference>
<dbReference type="Gene3D" id="3.40.50.10320">
    <property type="entry name" value="LmbE-like"/>
    <property type="match status" value="1"/>
</dbReference>
<organism evidence="2 3">
    <name type="scientific">Nonomuraea typhae</name>
    <dbReference type="NCBI Taxonomy" id="2603600"/>
    <lineage>
        <taxon>Bacteria</taxon>
        <taxon>Bacillati</taxon>
        <taxon>Actinomycetota</taxon>
        <taxon>Actinomycetes</taxon>
        <taxon>Streptosporangiales</taxon>
        <taxon>Streptosporangiaceae</taxon>
        <taxon>Nonomuraea</taxon>
    </lineage>
</organism>
<dbReference type="SUPFAM" id="SSF102588">
    <property type="entry name" value="LmbE-like"/>
    <property type="match status" value="1"/>
</dbReference>
<dbReference type="RefSeq" id="WP_397080674.1">
    <property type="nucleotide sequence ID" value="NZ_JBITGY010000002.1"/>
</dbReference>
<sequence length="292" mass="32906">MTGVVVCVLVLTVFTVCPVLPWTMRQVVAAERADRFVQVVAHADDDLLFMSPDLFGAVLGGRVTTTIYLTAGEGPTGWEDDRDPREYAGDRQAGIRAAYAYLAGVRDVWRTRILQLGRLPVRVDTLAASPRIRLVFAGLPDGGDPRADGGRDALQRMWERGACVRRFTGPCPHPCVRREDVVATLRALYDRYRPTVLRTLDPNPQDWHGDHTDHTISAKFAAEAARGMKLKMLAYRGYTMTGWPANLSWQASRLKEAVFQVYRRHDYRAASGWRYAAWLKRMYPIRPEAFGP</sequence>
<reference evidence="2 3" key="1">
    <citation type="submission" date="2024-10" db="EMBL/GenBank/DDBJ databases">
        <title>The Natural Products Discovery Center: Release of the First 8490 Sequenced Strains for Exploring Actinobacteria Biosynthetic Diversity.</title>
        <authorList>
            <person name="Kalkreuter E."/>
            <person name="Kautsar S.A."/>
            <person name="Yang D."/>
            <person name="Bader C.D."/>
            <person name="Teijaro C.N."/>
            <person name="Fluegel L."/>
            <person name="Davis C.M."/>
            <person name="Simpson J.R."/>
            <person name="Lauterbach L."/>
            <person name="Steele A.D."/>
            <person name="Gui C."/>
            <person name="Meng S."/>
            <person name="Li G."/>
            <person name="Viehrig K."/>
            <person name="Ye F."/>
            <person name="Su P."/>
            <person name="Kiefer A.F."/>
            <person name="Nichols A."/>
            <person name="Cepeda A.J."/>
            <person name="Yan W."/>
            <person name="Fan B."/>
            <person name="Jiang Y."/>
            <person name="Adhikari A."/>
            <person name="Zheng C.-J."/>
            <person name="Schuster L."/>
            <person name="Cowan T.M."/>
            <person name="Smanski M.J."/>
            <person name="Chevrette M.G."/>
            <person name="De Carvalho L.P.S."/>
            <person name="Shen B."/>
        </authorList>
    </citation>
    <scope>NUCLEOTIDE SEQUENCE [LARGE SCALE GENOMIC DNA]</scope>
    <source>
        <strain evidence="2 3">NPDC050545</strain>
    </source>
</reference>
<evidence type="ECO:0000313" key="2">
    <source>
        <dbReference type="EMBL" id="MFI6497679.1"/>
    </source>
</evidence>
<dbReference type="Proteomes" id="UP001612741">
    <property type="component" value="Unassembled WGS sequence"/>
</dbReference>
<accession>A0ABW7YP32</accession>
<gene>
    <name evidence="2" type="ORF">ACIBG2_09855</name>
</gene>